<dbReference type="AlphaFoldDB" id="A0A0A8ZQK0"/>
<reference evidence="1" key="1">
    <citation type="submission" date="2014-09" db="EMBL/GenBank/DDBJ databases">
        <authorList>
            <person name="Magalhaes I.L.F."/>
            <person name="Oliveira U."/>
            <person name="Santos F.R."/>
            <person name="Vidigal T.H.D.A."/>
            <person name="Brescovit A.D."/>
            <person name="Santos A.J."/>
        </authorList>
    </citation>
    <scope>NUCLEOTIDE SEQUENCE</scope>
    <source>
        <tissue evidence="1">Shoot tissue taken approximately 20 cm above the soil surface</tissue>
    </source>
</reference>
<dbReference type="EMBL" id="GBRH01256216">
    <property type="protein sequence ID" value="JAD41679.1"/>
    <property type="molecule type" value="Transcribed_RNA"/>
</dbReference>
<evidence type="ECO:0000313" key="1">
    <source>
        <dbReference type="EMBL" id="JAD41679.1"/>
    </source>
</evidence>
<proteinExistence type="predicted"/>
<sequence length="26" mass="3096">MCPLSFTVFFWCPGHHNLFLKQEKGK</sequence>
<organism evidence="1">
    <name type="scientific">Arundo donax</name>
    <name type="common">Giant reed</name>
    <name type="synonym">Donax arundinaceus</name>
    <dbReference type="NCBI Taxonomy" id="35708"/>
    <lineage>
        <taxon>Eukaryota</taxon>
        <taxon>Viridiplantae</taxon>
        <taxon>Streptophyta</taxon>
        <taxon>Embryophyta</taxon>
        <taxon>Tracheophyta</taxon>
        <taxon>Spermatophyta</taxon>
        <taxon>Magnoliopsida</taxon>
        <taxon>Liliopsida</taxon>
        <taxon>Poales</taxon>
        <taxon>Poaceae</taxon>
        <taxon>PACMAD clade</taxon>
        <taxon>Arundinoideae</taxon>
        <taxon>Arundineae</taxon>
        <taxon>Arundo</taxon>
    </lineage>
</organism>
<reference evidence="1" key="2">
    <citation type="journal article" date="2015" name="Data Brief">
        <title>Shoot transcriptome of the giant reed, Arundo donax.</title>
        <authorList>
            <person name="Barrero R.A."/>
            <person name="Guerrero F.D."/>
            <person name="Moolhuijzen P."/>
            <person name="Goolsby J.A."/>
            <person name="Tidwell J."/>
            <person name="Bellgard S.E."/>
            <person name="Bellgard M.I."/>
        </authorList>
    </citation>
    <scope>NUCLEOTIDE SEQUENCE</scope>
    <source>
        <tissue evidence="1">Shoot tissue taken approximately 20 cm above the soil surface</tissue>
    </source>
</reference>
<accession>A0A0A8ZQK0</accession>
<protein>
    <submittedName>
        <fullName evidence="1">Uncharacterized protein</fullName>
    </submittedName>
</protein>
<name>A0A0A8ZQK0_ARUDO</name>